<reference evidence="3 4" key="1">
    <citation type="submission" date="2019-05" db="EMBL/GenBank/DDBJ databases">
        <authorList>
            <person name="Qu J.-H."/>
        </authorList>
    </citation>
    <scope>NUCLEOTIDE SEQUENCE [LARGE SCALE GENOMIC DNA]</scope>
    <source>
        <strain evidence="3 4">NS28</strain>
    </source>
</reference>
<evidence type="ECO:0000313" key="4">
    <source>
        <dbReference type="Proteomes" id="UP000323994"/>
    </source>
</evidence>
<evidence type="ECO:0000256" key="1">
    <source>
        <dbReference type="PROSITE-ProRule" id="PRU00169"/>
    </source>
</evidence>
<dbReference type="Pfam" id="PF00072">
    <property type="entry name" value="Response_reg"/>
    <property type="match status" value="1"/>
</dbReference>
<dbReference type="InterPro" id="IPR001789">
    <property type="entry name" value="Sig_transdc_resp-reg_receiver"/>
</dbReference>
<dbReference type="Proteomes" id="UP000323994">
    <property type="component" value="Unassembled WGS sequence"/>
</dbReference>
<dbReference type="InterPro" id="IPR052893">
    <property type="entry name" value="TCS_response_regulator"/>
</dbReference>
<dbReference type="InterPro" id="IPR011006">
    <property type="entry name" value="CheY-like_superfamily"/>
</dbReference>
<protein>
    <submittedName>
        <fullName evidence="3">Response regulator</fullName>
    </submittedName>
</protein>
<dbReference type="PANTHER" id="PTHR44520:SF2">
    <property type="entry name" value="RESPONSE REGULATOR RCP1"/>
    <property type="match status" value="1"/>
</dbReference>
<dbReference type="AlphaFoldDB" id="A0A5M8QCR1"/>
<dbReference type="CDD" id="cd17557">
    <property type="entry name" value="REC_Rcp-like"/>
    <property type="match status" value="1"/>
</dbReference>
<dbReference type="RefSeq" id="WP_139014484.1">
    <property type="nucleotide sequence ID" value="NZ_VBSN01000071.1"/>
</dbReference>
<keyword evidence="1" id="KW-0597">Phosphoprotein</keyword>
<accession>A0A5M8QCR1</accession>
<dbReference type="EMBL" id="VBSN01000071">
    <property type="protein sequence ID" value="KAA6432754.1"/>
    <property type="molecule type" value="Genomic_DNA"/>
</dbReference>
<feature type="modified residue" description="4-aspartylphosphate" evidence="1">
    <location>
        <position position="60"/>
    </location>
</feature>
<dbReference type="GO" id="GO:0000160">
    <property type="term" value="P:phosphorelay signal transduction system"/>
    <property type="evidence" value="ECO:0007669"/>
    <property type="project" value="InterPro"/>
</dbReference>
<organism evidence="3 4">
    <name type="scientific">Dyadobacter flavalbus</name>
    <dbReference type="NCBI Taxonomy" id="2579942"/>
    <lineage>
        <taxon>Bacteria</taxon>
        <taxon>Pseudomonadati</taxon>
        <taxon>Bacteroidota</taxon>
        <taxon>Cytophagia</taxon>
        <taxon>Cytophagales</taxon>
        <taxon>Spirosomataceae</taxon>
        <taxon>Dyadobacter</taxon>
    </lineage>
</organism>
<evidence type="ECO:0000259" key="2">
    <source>
        <dbReference type="PROSITE" id="PS50110"/>
    </source>
</evidence>
<keyword evidence="4" id="KW-1185">Reference proteome</keyword>
<proteinExistence type="predicted"/>
<sequence>MKKTNIVYLADDDEDDRFFIREALESAGMQIEIFEAENGIELLSLIQQKPQSPASLILMDMNMPKMNGLETITAIRSDPSLSTVPVVMISTSSNVSLIEKAYEAGVNLFIAKPSTFEEFNSMGSELAAQFLETSN</sequence>
<dbReference type="SUPFAM" id="SSF52172">
    <property type="entry name" value="CheY-like"/>
    <property type="match status" value="1"/>
</dbReference>
<evidence type="ECO:0000313" key="3">
    <source>
        <dbReference type="EMBL" id="KAA6432754.1"/>
    </source>
</evidence>
<gene>
    <name evidence="3" type="ORF">FEM33_23875</name>
</gene>
<dbReference type="OrthoDB" id="671006at2"/>
<dbReference type="PANTHER" id="PTHR44520">
    <property type="entry name" value="RESPONSE REGULATOR RCP1-RELATED"/>
    <property type="match status" value="1"/>
</dbReference>
<dbReference type="PROSITE" id="PS50110">
    <property type="entry name" value="RESPONSE_REGULATORY"/>
    <property type="match status" value="1"/>
</dbReference>
<comment type="caution">
    <text evidence="3">The sequence shown here is derived from an EMBL/GenBank/DDBJ whole genome shotgun (WGS) entry which is preliminary data.</text>
</comment>
<dbReference type="Gene3D" id="3.40.50.2300">
    <property type="match status" value="1"/>
</dbReference>
<feature type="domain" description="Response regulatory" evidence="2">
    <location>
        <begin position="6"/>
        <end position="127"/>
    </location>
</feature>
<name>A0A5M8QCR1_9BACT</name>
<dbReference type="SMART" id="SM00448">
    <property type="entry name" value="REC"/>
    <property type="match status" value="1"/>
</dbReference>